<accession>A0ABU9AEL2</accession>
<dbReference type="EMBL" id="JBBPIX010000003">
    <property type="protein sequence ID" value="MEK6463855.1"/>
    <property type="molecule type" value="Genomic_DNA"/>
</dbReference>
<feature type="transmembrane region" description="Helical" evidence="6">
    <location>
        <begin position="151"/>
        <end position="175"/>
    </location>
</feature>
<name>A0ABU9AEL2_PSEA5</name>
<evidence type="ECO:0000256" key="6">
    <source>
        <dbReference type="SAM" id="Phobius"/>
    </source>
</evidence>
<keyword evidence="5 6" id="KW-0472">Membrane</keyword>
<evidence type="ECO:0000256" key="5">
    <source>
        <dbReference type="ARBA" id="ARBA00023136"/>
    </source>
</evidence>
<keyword evidence="3 6" id="KW-0812">Transmembrane</keyword>
<organism evidence="7 8">
    <name type="scientific">Pseudonocardia alni subsp. carboxydivorans</name>
    <dbReference type="NCBI Taxonomy" id="415010"/>
    <lineage>
        <taxon>Bacteria</taxon>
        <taxon>Bacillati</taxon>
        <taxon>Actinomycetota</taxon>
        <taxon>Actinomycetes</taxon>
        <taxon>Pseudonocardiales</taxon>
        <taxon>Pseudonocardiaceae</taxon>
        <taxon>Pseudonocardia</taxon>
    </lineage>
</organism>
<evidence type="ECO:0000256" key="3">
    <source>
        <dbReference type="ARBA" id="ARBA00022692"/>
    </source>
</evidence>
<evidence type="ECO:0000313" key="7">
    <source>
        <dbReference type="EMBL" id="MEK6463855.1"/>
    </source>
</evidence>
<evidence type="ECO:0000256" key="2">
    <source>
        <dbReference type="ARBA" id="ARBA00022475"/>
    </source>
</evidence>
<feature type="transmembrane region" description="Helical" evidence="6">
    <location>
        <begin position="6"/>
        <end position="27"/>
    </location>
</feature>
<comment type="caution">
    <text evidence="7">The sequence shown here is derived from an EMBL/GenBank/DDBJ whole genome shotgun (WGS) entry which is preliminary data.</text>
</comment>
<gene>
    <name evidence="7" type="ORF">WG925_08925</name>
</gene>
<dbReference type="PANTHER" id="PTHR30086">
    <property type="entry name" value="ARGININE EXPORTER PROTEIN ARGO"/>
    <property type="match status" value="1"/>
</dbReference>
<keyword evidence="4 6" id="KW-1133">Transmembrane helix</keyword>
<evidence type="ECO:0000256" key="1">
    <source>
        <dbReference type="ARBA" id="ARBA00004651"/>
    </source>
</evidence>
<comment type="subcellular location">
    <subcellularLocation>
        <location evidence="1">Cell membrane</location>
        <topology evidence="1">Multi-pass membrane protein</topology>
    </subcellularLocation>
</comment>
<sequence>MDHRLLAFAAAAAVVIVIPGPSVVFTVGRALAAGRSAALATVVGNAVGVFLQVVAVAVGLGHLVAQSAAAFTVLKLVGAAYLVHLGITAFRHRHDVVRAMQRSAGDARQMGPARSVVDGLVVGLLNPKSVVFFVAFLPQFVDARGPVATQILLLGAFFVAIGLVLDSVWALAAGSARAWFASSPRRIAAVGGAGGLAMIGLGVGVAATGSSQ</sequence>
<evidence type="ECO:0000313" key="8">
    <source>
        <dbReference type="Proteomes" id="UP001367513"/>
    </source>
</evidence>
<dbReference type="Proteomes" id="UP001367513">
    <property type="component" value="Unassembled WGS sequence"/>
</dbReference>
<dbReference type="PANTHER" id="PTHR30086:SF20">
    <property type="entry name" value="ARGININE EXPORTER PROTEIN ARGO-RELATED"/>
    <property type="match status" value="1"/>
</dbReference>
<feature type="transmembrane region" description="Helical" evidence="6">
    <location>
        <begin position="39"/>
        <end position="62"/>
    </location>
</feature>
<keyword evidence="8" id="KW-1185">Reference proteome</keyword>
<feature type="transmembrane region" description="Helical" evidence="6">
    <location>
        <begin position="187"/>
        <end position="207"/>
    </location>
</feature>
<dbReference type="Pfam" id="PF01810">
    <property type="entry name" value="LysE"/>
    <property type="match status" value="1"/>
</dbReference>
<evidence type="ECO:0000256" key="4">
    <source>
        <dbReference type="ARBA" id="ARBA00022989"/>
    </source>
</evidence>
<keyword evidence="2" id="KW-1003">Cell membrane</keyword>
<dbReference type="PIRSF" id="PIRSF006324">
    <property type="entry name" value="LeuE"/>
    <property type="match status" value="1"/>
</dbReference>
<reference evidence="7 8" key="1">
    <citation type="submission" date="2024-03" db="EMBL/GenBank/DDBJ databases">
        <title>Draft genome sequence of Pseudonocardia carboxydivorans JCM 14827.</title>
        <authorList>
            <person name="Duangmal K."/>
        </authorList>
    </citation>
    <scope>NUCLEOTIDE SEQUENCE [LARGE SCALE GENOMIC DNA]</scope>
    <source>
        <strain evidence="7 8">JCM 14827</strain>
    </source>
</reference>
<feature type="transmembrane region" description="Helical" evidence="6">
    <location>
        <begin position="68"/>
        <end position="90"/>
    </location>
</feature>
<protein>
    <submittedName>
        <fullName evidence="7">LysE family translocator</fullName>
    </submittedName>
</protein>
<dbReference type="RefSeq" id="WP_346106374.1">
    <property type="nucleotide sequence ID" value="NZ_BAAAOD010000059.1"/>
</dbReference>
<proteinExistence type="predicted"/>
<dbReference type="InterPro" id="IPR001123">
    <property type="entry name" value="LeuE-type"/>
</dbReference>
<feature type="transmembrane region" description="Helical" evidence="6">
    <location>
        <begin position="116"/>
        <end position="139"/>
    </location>
</feature>